<dbReference type="EMBL" id="PQXK01000076">
    <property type="protein sequence ID" value="TGO38381.1"/>
    <property type="molecule type" value="Genomic_DNA"/>
</dbReference>
<sequence>MLYPLKEVKDTIPLQIQQLELIIKGIEKIIGSILSEDEANEINHPEIYEDDIVKWGGYSGSRFAMTNLKWAKEAGFPVSLGIVDTKKNQLTTIDSSALSTIIWMQSLGGSEWYETASADNAKSLTVQRSSHNPITQELVKEKFRNPYWRYRYNFIF</sequence>
<name>A0A4Z1GTY7_9HELO</name>
<gene>
    <name evidence="1" type="ORF">BHYA_0076g00320</name>
</gene>
<evidence type="ECO:0000313" key="1">
    <source>
        <dbReference type="EMBL" id="TGO38381.1"/>
    </source>
</evidence>
<proteinExistence type="predicted"/>
<organism evidence="1 2">
    <name type="scientific">Botrytis hyacinthi</name>
    <dbReference type="NCBI Taxonomy" id="278943"/>
    <lineage>
        <taxon>Eukaryota</taxon>
        <taxon>Fungi</taxon>
        <taxon>Dikarya</taxon>
        <taxon>Ascomycota</taxon>
        <taxon>Pezizomycotina</taxon>
        <taxon>Leotiomycetes</taxon>
        <taxon>Helotiales</taxon>
        <taxon>Sclerotiniaceae</taxon>
        <taxon>Botrytis</taxon>
    </lineage>
</organism>
<protein>
    <submittedName>
        <fullName evidence="1">Uncharacterized protein</fullName>
    </submittedName>
</protein>
<dbReference type="Proteomes" id="UP000297814">
    <property type="component" value="Unassembled WGS sequence"/>
</dbReference>
<evidence type="ECO:0000313" key="2">
    <source>
        <dbReference type="Proteomes" id="UP000297814"/>
    </source>
</evidence>
<comment type="caution">
    <text evidence="1">The sequence shown here is derived from an EMBL/GenBank/DDBJ whole genome shotgun (WGS) entry which is preliminary data.</text>
</comment>
<keyword evidence="2" id="KW-1185">Reference proteome</keyword>
<dbReference type="AlphaFoldDB" id="A0A4Z1GTY7"/>
<reference evidence="1 2" key="1">
    <citation type="submission" date="2017-12" db="EMBL/GenBank/DDBJ databases">
        <title>Comparative genomics of Botrytis spp.</title>
        <authorList>
            <person name="Valero-Jimenez C.A."/>
            <person name="Tapia P."/>
            <person name="Veloso J."/>
            <person name="Silva-Moreno E."/>
            <person name="Staats M."/>
            <person name="Valdes J.H."/>
            <person name="Van Kan J.A.L."/>
        </authorList>
    </citation>
    <scope>NUCLEOTIDE SEQUENCE [LARGE SCALE GENOMIC DNA]</scope>
    <source>
        <strain evidence="1 2">Bh0001</strain>
    </source>
</reference>
<accession>A0A4Z1GTY7</accession>